<protein>
    <recommendedName>
        <fullName evidence="2">DUF7950 domain-containing protein</fullName>
    </recommendedName>
</protein>
<reference evidence="4" key="1">
    <citation type="journal article" date="2024" name="IScience">
        <title>Strigolactones Initiate the Formation of Haustorium-like Structures in Castilleja.</title>
        <authorList>
            <person name="Buerger M."/>
            <person name="Peterson D."/>
            <person name="Chory J."/>
        </authorList>
    </citation>
    <scope>NUCLEOTIDE SEQUENCE [LARGE SCALE GENOMIC DNA]</scope>
</reference>
<proteinExistence type="predicted"/>
<dbReference type="Proteomes" id="UP001632038">
    <property type="component" value="Unassembled WGS sequence"/>
</dbReference>
<evidence type="ECO:0000259" key="2">
    <source>
        <dbReference type="Pfam" id="PF25821"/>
    </source>
</evidence>
<dbReference type="EMBL" id="JAVIJP010000026">
    <property type="protein sequence ID" value="KAL3636672.1"/>
    <property type="molecule type" value="Genomic_DNA"/>
</dbReference>
<sequence>MRRSSDCQSVVNRIMLRFRPIAPKPLDVCEPEKYNKDGAWRRTKRKYVRIRGRQGKTKDEKNSPPPLPENSSIEDESSPEKLAVTLQLLPERPDTSPERSNNITDPCNYQVTAEICGEGSEDIITAGTVVETTIIVDLVTVRFGHDEVGLGFSDEEIIYRLKKDTCPGFISDWTNKVIWVNEAYKNMVMAVEDGETSAAEKGFLVYLEVKDELPRFYPSFACRVRVIQRSGQGQKWNKIVPCDVWRMEFDRFAWRLDVNTALSLSL</sequence>
<feature type="compositionally biased region" description="Basic residues" evidence="1">
    <location>
        <begin position="45"/>
        <end position="55"/>
    </location>
</feature>
<dbReference type="AlphaFoldDB" id="A0ABD3D3V7"/>
<evidence type="ECO:0000256" key="1">
    <source>
        <dbReference type="SAM" id="MobiDB-lite"/>
    </source>
</evidence>
<keyword evidence="4" id="KW-1185">Reference proteome</keyword>
<dbReference type="InterPro" id="IPR057710">
    <property type="entry name" value="DUF7950"/>
</dbReference>
<accession>A0ABD3D3V7</accession>
<feature type="region of interest" description="Disordered" evidence="1">
    <location>
        <begin position="45"/>
        <end position="80"/>
    </location>
</feature>
<evidence type="ECO:0000313" key="3">
    <source>
        <dbReference type="EMBL" id="KAL3636672.1"/>
    </source>
</evidence>
<evidence type="ECO:0000313" key="4">
    <source>
        <dbReference type="Proteomes" id="UP001632038"/>
    </source>
</evidence>
<dbReference type="Pfam" id="PF25821">
    <property type="entry name" value="DUF7950"/>
    <property type="match status" value="1"/>
</dbReference>
<comment type="caution">
    <text evidence="3">The sequence shown here is derived from an EMBL/GenBank/DDBJ whole genome shotgun (WGS) entry which is preliminary data.</text>
</comment>
<dbReference type="PANTHER" id="PTHR33595">
    <property type="entry name" value="VON WILLEBRAND FACTOR A DOMAIN PROTEIN"/>
    <property type="match status" value="1"/>
</dbReference>
<organism evidence="3 4">
    <name type="scientific">Castilleja foliolosa</name>
    <dbReference type="NCBI Taxonomy" id="1961234"/>
    <lineage>
        <taxon>Eukaryota</taxon>
        <taxon>Viridiplantae</taxon>
        <taxon>Streptophyta</taxon>
        <taxon>Embryophyta</taxon>
        <taxon>Tracheophyta</taxon>
        <taxon>Spermatophyta</taxon>
        <taxon>Magnoliopsida</taxon>
        <taxon>eudicotyledons</taxon>
        <taxon>Gunneridae</taxon>
        <taxon>Pentapetalae</taxon>
        <taxon>asterids</taxon>
        <taxon>lamiids</taxon>
        <taxon>Lamiales</taxon>
        <taxon>Orobanchaceae</taxon>
        <taxon>Pedicularideae</taxon>
        <taxon>Castillejinae</taxon>
        <taxon>Castilleja</taxon>
    </lineage>
</organism>
<dbReference type="PANTHER" id="PTHR33595:SF4">
    <property type="entry name" value="EMB|CAB62340.1"/>
    <property type="match status" value="1"/>
</dbReference>
<gene>
    <name evidence="3" type="ORF">CASFOL_018971</name>
</gene>
<feature type="domain" description="DUF7950" evidence="2">
    <location>
        <begin position="130"/>
        <end position="263"/>
    </location>
</feature>
<name>A0ABD3D3V7_9LAMI</name>